<feature type="compositionally biased region" description="Basic and acidic residues" evidence="1">
    <location>
        <begin position="420"/>
        <end position="430"/>
    </location>
</feature>
<dbReference type="EMBL" id="JAPWIS010000017">
    <property type="protein sequence ID" value="MCZ4587710.1"/>
    <property type="molecule type" value="Genomic_DNA"/>
</dbReference>
<proteinExistence type="predicted"/>
<evidence type="ECO:0000313" key="6">
    <source>
        <dbReference type="Proteomes" id="UP001231166"/>
    </source>
</evidence>
<organism evidence="4 6">
    <name type="scientific">Rhodococcus opacus</name>
    <name type="common">Nocardia opaca</name>
    <dbReference type="NCBI Taxonomy" id="37919"/>
    <lineage>
        <taxon>Bacteria</taxon>
        <taxon>Bacillati</taxon>
        <taxon>Actinomycetota</taxon>
        <taxon>Actinomycetes</taxon>
        <taxon>Mycobacteriales</taxon>
        <taxon>Nocardiaceae</taxon>
        <taxon>Rhodococcus</taxon>
    </lineage>
</organism>
<gene>
    <name evidence="3" type="ORF">O4328_29150</name>
    <name evidence="4" type="ORF">Q5707_38690</name>
</gene>
<dbReference type="InterPro" id="IPR018712">
    <property type="entry name" value="Tle1-like_cat"/>
</dbReference>
<reference evidence="3" key="1">
    <citation type="submission" date="2022-12" db="EMBL/GenBank/DDBJ databases">
        <authorList>
            <person name="Krivoruchko A.V."/>
            <person name="Elkin A."/>
        </authorList>
    </citation>
    <scope>NUCLEOTIDE SEQUENCE</scope>
    <source>
        <strain evidence="3">IEGM 249</strain>
    </source>
</reference>
<accession>A0AAX3YR09</accession>
<geneLocation type="plasmid" evidence="4 6">
    <name>pRho-VOC14-C342</name>
</geneLocation>
<evidence type="ECO:0000256" key="1">
    <source>
        <dbReference type="SAM" id="MobiDB-lite"/>
    </source>
</evidence>
<keyword evidence="5" id="KW-1185">Reference proteome</keyword>
<keyword evidence="4" id="KW-0614">Plasmid</keyword>
<dbReference type="EMBL" id="CP130954">
    <property type="protein sequence ID" value="WLF51295.1"/>
    <property type="molecule type" value="Genomic_DNA"/>
</dbReference>
<evidence type="ECO:0000313" key="3">
    <source>
        <dbReference type="EMBL" id="MCZ4587710.1"/>
    </source>
</evidence>
<name>A0AAX3YR09_RHOOP</name>
<evidence type="ECO:0000259" key="2">
    <source>
        <dbReference type="Pfam" id="PF09994"/>
    </source>
</evidence>
<dbReference type="PANTHER" id="PTHR33840:SF1">
    <property type="entry name" value="TLE1 PHOSPHOLIPASE DOMAIN-CONTAINING PROTEIN"/>
    <property type="match status" value="1"/>
</dbReference>
<evidence type="ECO:0000313" key="4">
    <source>
        <dbReference type="EMBL" id="WLF51295.1"/>
    </source>
</evidence>
<dbReference type="PANTHER" id="PTHR33840">
    <property type="match status" value="1"/>
</dbReference>
<dbReference type="Proteomes" id="UP001066327">
    <property type="component" value="Unassembled WGS sequence"/>
</dbReference>
<feature type="region of interest" description="Disordered" evidence="1">
    <location>
        <begin position="413"/>
        <end position="437"/>
    </location>
</feature>
<sequence>MKRLVVCCDGTWKRADDQNVSNIEKIARAIDTTLPAGKPAQVVYYNAGVGTGATRVEHFIGGITGLGLDYALVSAYRFLALNYDPDEDDEIFVFGFSRGAYTARSLVGMIATIGLLKPLGIVQDNLHLAIDVYRHRPNPVDPAANPKATKAVNDFQEACYDDDQVCIRFLGVFDTVGALGIPVLSRGKYKFHNVELDPKVVTTARQALAIDERRRAFAPAVWTTDGDGRAHPDVKQVWFEGVHTDIGGGYPESALSDLALMWMVREAKECGLVFHEDRVNRRLQSKPMERHNSMTCWYGLLNIGSLMGQHLGLAPRIASRFRGSHRCLEAVGANESQKDLSILIADKAYERRQERSRSTSNIEWWKEELESESIDPATRIEVLPSFAGGTYDPPELEYRLPFMRWLAKGCGQRKTGAASIDHDPLKKGRTPEPVPPP</sequence>
<dbReference type="Pfam" id="PF09994">
    <property type="entry name" value="T6SS_Tle1-like_cat"/>
    <property type="match status" value="1"/>
</dbReference>
<reference evidence="4" key="2">
    <citation type="submission" date="2023-07" db="EMBL/GenBank/DDBJ databases">
        <title>Genomic analysis of Rhodococcus opacus VOC-14 with glycol ethers degradation activity.</title>
        <authorList>
            <person name="Narkevich D.A."/>
            <person name="Hlushen A.M."/>
            <person name="Akhremchuk A.E."/>
            <person name="Sikolenko M.A."/>
            <person name="Valentovich L.N."/>
        </authorList>
    </citation>
    <scope>NUCLEOTIDE SEQUENCE</scope>
    <source>
        <strain evidence="4">VOC-14</strain>
        <plasmid evidence="4">pRho-VOC14-C342</plasmid>
    </source>
</reference>
<dbReference type="RefSeq" id="WP_269592056.1">
    <property type="nucleotide sequence ID" value="NZ_CP130954.1"/>
</dbReference>
<feature type="domain" description="T6SS Phospholipase effector Tle1-like catalytic" evidence="2">
    <location>
        <begin position="2"/>
        <end position="266"/>
    </location>
</feature>
<dbReference type="AlphaFoldDB" id="A0AAX3YR09"/>
<evidence type="ECO:0000313" key="5">
    <source>
        <dbReference type="Proteomes" id="UP001066327"/>
    </source>
</evidence>
<protein>
    <submittedName>
        <fullName evidence="4">DUF2235 domain-containing protein</fullName>
    </submittedName>
</protein>
<dbReference type="Proteomes" id="UP001231166">
    <property type="component" value="Plasmid pRho-VOC14-C342"/>
</dbReference>